<organism evidence="1 2">
    <name type="scientific">Hahella chejuensis (strain KCTC 2396)</name>
    <dbReference type="NCBI Taxonomy" id="349521"/>
    <lineage>
        <taxon>Bacteria</taxon>
        <taxon>Pseudomonadati</taxon>
        <taxon>Pseudomonadota</taxon>
        <taxon>Gammaproteobacteria</taxon>
        <taxon>Oceanospirillales</taxon>
        <taxon>Hahellaceae</taxon>
        <taxon>Hahella</taxon>
    </lineage>
</organism>
<proteinExistence type="predicted"/>
<dbReference type="STRING" id="349521.HCH_04351"/>
<keyword evidence="2" id="KW-1185">Reference proteome</keyword>
<accession>Q2SE67</accession>
<gene>
    <name evidence="1" type="ordered locus">HCH_04351</name>
</gene>
<dbReference type="KEGG" id="hch:HCH_04351"/>
<sequence length="58" mass="6606">MFHDRQPNDLIITATRCTNVFLELNRAQVNAVELLPSLIHTPLSRKSRADSFGDKIIK</sequence>
<dbReference type="Proteomes" id="UP000000238">
    <property type="component" value="Chromosome"/>
</dbReference>
<evidence type="ECO:0000313" key="1">
    <source>
        <dbReference type="EMBL" id="ABC31057.1"/>
    </source>
</evidence>
<name>Q2SE67_HAHCH</name>
<dbReference type="EMBL" id="CP000155">
    <property type="protein sequence ID" value="ABC31057.1"/>
    <property type="molecule type" value="Genomic_DNA"/>
</dbReference>
<dbReference type="HOGENOM" id="CLU_2973137_0_0_6"/>
<protein>
    <submittedName>
        <fullName evidence="1">Uncharacterized protein</fullName>
    </submittedName>
</protein>
<evidence type="ECO:0000313" key="2">
    <source>
        <dbReference type="Proteomes" id="UP000000238"/>
    </source>
</evidence>
<reference evidence="1 2" key="1">
    <citation type="journal article" date="2005" name="Nucleic Acids Res.">
        <title>Genomic blueprint of Hahella chejuensis, a marine microbe producing an algicidal agent.</title>
        <authorList>
            <person name="Jeong H."/>
            <person name="Yim J.H."/>
            <person name="Lee C."/>
            <person name="Choi S.-H."/>
            <person name="Park Y.K."/>
            <person name="Yoon S.H."/>
            <person name="Hur C.-G."/>
            <person name="Kang H.-Y."/>
            <person name="Kim D."/>
            <person name="Lee H.H."/>
            <person name="Park K.H."/>
            <person name="Park S.-H."/>
            <person name="Park H.-S."/>
            <person name="Lee H.K."/>
            <person name="Oh T.K."/>
            <person name="Kim J.F."/>
        </authorList>
    </citation>
    <scope>NUCLEOTIDE SEQUENCE [LARGE SCALE GENOMIC DNA]</scope>
    <source>
        <strain evidence="1 2">KCTC 2396</strain>
    </source>
</reference>
<dbReference type="AlphaFoldDB" id="Q2SE67"/>